<dbReference type="NCBIfam" id="TIGR01845">
    <property type="entry name" value="outer_NodT"/>
    <property type="match status" value="1"/>
</dbReference>
<dbReference type="InterPro" id="IPR003423">
    <property type="entry name" value="OMP_efflux"/>
</dbReference>
<keyword evidence="2" id="KW-0564">Palmitate</keyword>
<keyword evidence="2" id="KW-0472">Membrane</keyword>
<dbReference type="PROSITE" id="PS51257">
    <property type="entry name" value="PROKAR_LIPOPROTEIN"/>
    <property type="match status" value="1"/>
</dbReference>
<dbReference type="Gene3D" id="1.20.1600.10">
    <property type="entry name" value="Outer membrane efflux proteins (OEP)"/>
    <property type="match status" value="1"/>
</dbReference>
<accession>A0A7G5EHC0</accession>
<dbReference type="Gene3D" id="2.20.200.10">
    <property type="entry name" value="Outer membrane efflux proteins (OEP)"/>
    <property type="match status" value="1"/>
</dbReference>
<dbReference type="InterPro" id="IPR010131">
    <property type="entry name" value="MdtP/NodT-like"/>
</dbReference>
<dbReference type="SUPFAM" id="SSF56954">
    <property type="entry name" value="Outer membrane efflux proteins (OEP)"/>
    <property type="match status" value="1"/>
</dbReference>
<dbReference type="RefSeq" id="WP_182328000.1">
    <property type="nucleotide sequence ID" value="NZ_CP058554.1"/>
</dbReference>
<evidence type="ECO:0000256" key="2">
    <source>
        <dbReference type="RuleBase" id="RU362097"/>
    </source>
</evidence>
<dbReference type="AlphaFoldDB" id="A0A7G5EHC0"/>
<evidence type="ECO:0000313" key="3">
    <source>
        <dbReference type="EMBL" id="QMV73395.1"/>
    </source>
</evidence>
<protein>
    <submittedName>
        <fullName evidence="3">TolC family protein</fullName>
    </submittedName>
</protein>
<comment type="similarity">
    <text evidence="1 2">Belongs to the outer membrane factor (OMF) (TC 1.B.17) family.</text>
</comment>
<feature type="chain" id="PRO_5029032440" evidence="2">
    <location>
        <begin position="23"/>
        <end position="480"/>
    </location>
</feature>
<feature type="signal peptide" evidence="2">
    <location>
        <begin position="1"/>
        <end position="22"/>
    </location>
</feature>
<dbReference type="PANTHER" id="PTHR30203">
    <property type="entry name" value="OUTER MEMBRANE CATION EFFLUX PROTEIN"/>
    <property type="match status" value="1"/>
</dbReference>
<keyword evidence="2" id="KW-1134">Transmembrane beta strand</keyword>
<name>A0A7G5EHC0_9BURK</name>
<keyword evidence="2" id="KW-0812">Transmembrane</keyword>
<dbReference type="GO" id="GO:0005886">
    <property type="term" value="C:plasma membrane"/>
    <property type="evidence" value="ECO:0007669"/>
    <property type="project" value="UniProtKB-SubCell"/>
</dbReference>
<dbReference type="GO" id="GO:0015562">
    <property type="term" value="F:efflux transmembrane transporter activity"/>
    <property type="evidence" value="ECO:0007669"/>
    <property type="project" value="InterPro"/>
</dbReference>
<dbReference type="EMBL" id="CP058554">
    <property type="protein sequence ID" value="QMV73395.1"/>
    <property type="molecule type" value="Genomic_DNA"/>
</dbReference>
<dbReference type="PANTHER" id="PTHR30203:SF30">
    <property type="entry name" value="OUTER MEMBRANE PROTEIN-RELATED"/>
    <property type="match status" value="1"/>
</dbReference>
<proteinExistence type="inferred from homology"/>
<sequence length="480" mass="50640">MKQIFWAAAPLCLAALSGCSSVPDAPAPAPVVASQFSVPGSTPAKDAALPALDTWWTLFEQPLLNRLMDQALASSTEARMALARIREARALREAALTQYQPQGGLRASGDRRNVQRLGGASTGGVGLGRQSSAGLDLQVSWELDVLGRGDALSRQSDGNYGAALYGAYAERATLVAEVARSLFEAQRLTAALADAQATITIQTRLQQVLARKLERGLVALADVARVDASLLAAQANALVLQSQLDAARRALLVLVGQGDQPLSALVLDDSQTRAPALPQALPADLLARRPDVLQAQAQMDAAAGGLELSRLALLPSITLTPGLGLNWQKQGASLSTGLWSLAGNLAMPVLDRPRLLANARAQGARAEQAVIAYEQVVQRAFSETDQALLRMAPDAQRLQVLAQAEARAQTAYEAARKGYDAGFFDLVVVLDAEQVYRDSRGGLTQARAEALAHAVQVFQALGGGWPRDALALGADTQKTN</sequence>
<organism evidence="3 4">
    <name type="scientific">Comamonas piscis</name>
    <dbReference type="NCBI Taxonomy" id="1562974"/>
    <lineage>
        <taxon>Bacteria</taxon>
        <taxon>Pseudomonadati</taxon>
        <taxon>Pseudomonadota</taxon>
        <taxon>Betaproteobacteria</taxon>
        <taxon>Burkholderiales</taxon>
        <taxon>Comamonadaceae</taxon>
        <taxon>Comamonas</taxon>
    </lineage>
</organism>
<dbReference type="KEGG" id="cpis:HS961_11440"/>
<evidence type="ECO:0000313" key="4">
    <source>
        <dbReference type="Proteomes" id="UP000515240"/>
    </source>
</evidence>
<comment type="subcellular location">
    <subcellularLocation>
        <location evidence="2">Cell membrane</location>
        <topology evidence="2">Lipid-anchor</topology>
    </subcellularLocation>
</comment>
<reference evidence="3 4" key="1">
    <citation type="journal article" date="2020" name="G3 (Bethesda)">
        <title>CeMbio - The Caenorhabditis elegans Microbiome Resource.</title>
        <authorList>
            <person name="Dirksen P."/>
            <person name="Assie A."/>
            <person name="Zimmermann J."/>
            <person name="Zhang F."/>
            <person name="Tietje A.M."/>
            <person name="Marsh S.A."/>
            <person name="Felix M.A."/>
            <person name="Shapira M."/>
            <person name="Kaleta C."/>
            <person name="Schulenburg H."/>
            <person name="Samuel B."/>
        </authorList>
    </citation>
    <scope>NUCLEOTIDE SEQUENCE [LARGE SCALE GENOMIC DNA]</scope>
    <source>
        <strain evidence="3 4">BIGb0172</strain>
    </source>
</reference>
<keyword evidence="4" id="KW-1185">Reference proteome</keyword>
<keyword evidence="2" id="KW-0732">Signal</keyword>
<keyword evidence="2" id="KW-0449">Lipoprotein</keyword>
<gene>
    <name evidence="3" type="ORF">HS961_11440</name>
</gene>
<dbReference type="Pfam" id="PF02321">
    <property type="entry name" value="OEP"/>
    <property type="match status" value="2"/>
</dbReference>
<evidence type="ECO:0000256" key="1">
    <source>
        <dbReference type="ARBA" id="ARBA00007613"/>
    </source>
</evidence>
<dbReference type="Proteomes" id="UP000515240">
    <property type="component" value="Chromosome"/>
</dbReference>